<dbReference type="Proteomes" id="UP000548476">
    <property type="component" value="Unassembled WGS sequence"/>
</dbReference>
<dbReference type="InterPro" id="IPR003593">
    <property type="entry name" value="AAA+_ATPase"/>
</dbReference>
<keyword evidence="5" id="KW-1185">Reference proteome</keyword>
<dbReference type="EMBL" id="JACHGT010000005">
    <property type="protein sequence ID" value="MBB6034890.1"/>
    <property type="molecule type" value="Genomic_DNA"/>
</dbReference>
<keyword evidence="1" id="KW-0547">Nucleotide-binding</keyword>
<dbReference type="InterPro" id="IPR027417">
    <property type="entry name" value="P-loop_NTPase"/>
</dbReference>
<dbReference type="InterPro" id="IPR015854">
    <property type="entry name" value="ABC_transpr_LolD-like"/>
</dbReference>
<reference evidence="4 5" key="1">
    <citation type="submission" date="2020-08" db="EMBL/GenBank/DDBJ databases">
        <title>Genomic Encyclopedia of Type Strains, Phase IV (KMG-IV): sequencing the most valuable type-strain genomes for metagenomic binning, comparative biology and taxonomic classification.</title>
        <authorList>
            <person name="Goeker M."/>
        </authorList>
    </citation>
    <scope>NUCLEOTIDE SEQUENCE [LARGE SCALE GENOMIC DNA]</scope>
    <source>
        <strain evidence="4 5">YIM 65646</strain>
    </source>
</reference>
<accession>A0A841FSE3</accession>
<evidence type="ECO:0000256" key="2">
    <source>
        <dbReference type="ARBA" id="ARBA00022840"/>
    </source>
</evidence>
<evidence type="ECO:0000256" key="1">
    <source>
        <dbReference type="ARBA" id="ARBA00022741"/>
    </source>
</evidence>
<dbReference type="PROSITE" id="PS00211">
    <property type="entry name" value="ABC_TRANSPORTER_1"/>
    <property type="match status" value="1"/>
</dbReference>
<dbReference type="AlphaFoldDB" id="A0A841FSE3"/>
<gene>
    <name evidence="4" type="ORF">HNR73_002744</name>
</gene>
<name>A0A841FSE3_9ACTN</name>
<dbReference type="CDD" id="cd03257">
    <property type="entry name" value="ABC_NikE_OppD_transporters"/>
    <property type="match status" value="1"/>
</dbReference>
<evidence type="ECO:0000313" key="4">
    <source>
        <dbReference type="EMBL" id="MBB6034890.1"/>
    </source>
</evidence>
<dbReference type="PROSITE" id="PS50893">
    <property type="entry name" value="ABC_TRANSPORTER_2"/>
    <property type="match status" value="1"/>
</dbReference>
<dbReference type="InterPro" id="IPR017871">
    <property type="entry name" value="ABC_transporter-like_CS"/>
</dbReference>
<dbReference type="SUPFAM" id="SSF52540">
    <property type="entry name" value="P-loop containing nucleoside triphosphate hydrolases"/>
    <property type="match status" value="1"/>
</dbReference>
<sequence length="218" mass="23301">MTPVVEARGLSRTYRRGRLRVPAVSDVDLTVAAGTVVGVEGPSGSGKSTLLRLLMRLEAPDSGELLLDGHASRRTAPGWAMPVFQDARASLDARWPVWRTVAEPLLRTDRAARRAAALDWLSRVGLGHVDPDARPRELSGGQCQRVAVARALIARPRVVFADEPTASLDATTAAGITRLLRAAADEHGTALVVVSHDADRLAVLADRIVRMDAGRLTA</sequence>
<dbReference type="RefSeq" id="WP_184787744.1">
    <property type="nucleotide sequence ID" value="NZ_BONT01000090.1"/>
</dbReference>
<dbReference type="PANTHER" id="PTHR24220">
    <property type="entry name" value="IMPORT ATP-BINDING PROTEIN"/>
    <property type="match status" value="1"/>
</dbReference>
<dbReference type="InterPro" id="IPR003439">
    <property type="entry name" value="ABC_transporter-like_ATP-bd"/>
</dbReference>
<dbReference type="GO" id="GO:0022857">
    <property type="term" value="F:transmembrane transporter activity"/>
    <property type="evidence" value="ECO:0007669"/>
    <property type="project" value="TreeGrafter"/>
</dbReference>
<dbReference type="GO" id="GO:0005886">
    <property type="term" value="C:plasma membrane"/>
    <property type="evidence" value="ECO:0007669"/>
    <property type="project" value="TreeGrafter"/>
</dbReference>
<protein>
    <submittedName>
        <fullName evidence="4">Peptide/nickel transport system ATP-binding protein</fullName>
    </submittedName>
</protein>
<feature type="domain" description="ABC transporter" evidence="3">
    <location>
        <begin position="5"/>
        <end position="218"/>
    </location>
</feature>
<dbReference type="SMART" id="SM00382">
    <property type="entry name" value="AAA"/>
    <property type="match status" value="1"/>
</dbReference>
<proteinExistence type="predicted"/>
<evidence type="ECO:0000259" key="3">
    <source>
        <dbReference type="PROSITE" id="PS50893"/>
    </source>
</evidence>
<dbReference type="Gene3D" id="3.40.50.300">
    <property type="entry name" value="P-loop containing nucleotide triphosphate hydrolases"/>
    <property type="match status" value="1"/>
</dbReference>
<dbReference type="Pfam" id="PF00005">
    <property type="entry name" value="ABC_tran"/>
    <property type="match status" value="1"/>
</dbReference>
<dbReference type="GO" id="GO:0005524">
    <property type="term" value="F:ATP binding"/>
    <property type="evidence" value="ECO:0007669"/>
    <property type="project" value="UniProtKB-KW"/>
</dbReference>
<evidence type="ECO:0000313" key="5">
    <source>
        <dbReference type="Proteomes" id="UP000548476"/>
    </source>
</evidence>
<dbReference type="GO" id="GO:0016887">
    <property type="term" value="F:ATP hydrolysis activity"/>
    <property type="evidence" value="ECO:0007669"/>
    <property type="project" value="InterPro"/>
</dbReference>
<keyword evidence="2 4" id="KW-0067">ATP-binding</keyword>
<organism evidence="4 5">
    <name type="scientific">Phytomonospora endophytica</name>
    <dbReference type="NCBI Taxonomy" id="714109"/>
    <lineage>
        <taxon>Bacteria</taxon>
        <taxon>Bacillati</taxon>
        <taxon>Actinomycetota</taxon>
        <taxon>Actinomycetes</taxon>
        <taxon>Micromonosporales</taxon>
        <taxon>Micromonosporaceae</taxon>
        <taxon>Phytomonospora</taxon>
    </lineage>
</organism>
<comment type="caution">
    <text evidence="4">The sequence shown here is derived from an EMBL/GenBank/DDBJ whole genome shotgun (WGS) entry which is preliminary data.</text>
</comment>